<keyword evidence="11 15" id="KW-0456">Lyase</keyword>
<comment type="cofactor">
    <cofactor evidence="1">
        <name>(6R)-5,10-methylene-5,6,7,8-tetrahydrofolate</name>
        <dbReference type="ChEBI" id="CHEBI:15636"/>
    </cofactor>
</comment>
<evidence type="ECO:0000256" key="1">
    <source>
        <dbReference type="ARBA" id="ARBA00001932"/>
    </source>
</evidence>
<dbReference type="GO" id="GO:0003677">
    <property type="term" value="F:DNA binding"/>
    <property type="evidence" value="ECO:0007669"/>
    <property type="project" value="UniProtKB-KW"/>
</dbReference>
<dbReference type="OrthoDB" id="9772484at2"/>
<evidence type="ECO:0000259" key="14">
    <source>
        <dbReference type="PROSITE" id="PS51645"/>
    </source>
</evidence>
<dbReference type="RefSeq" id="WP_077023554.1">
    <property type="nucleotide sequence ID" value="NZ_CP017641.1"/>
</dbReference>
<evidence type="ECO:0000256" key="13">
    <source>
        <dbReference type="ARBA" id="ARBA00033999"/>
    </source>
</evidence>
<evidence type="ECO:0000256" key="12">
    <source>
        <dbReference type="ARBA" id="ARBA00031671"/>
    </source>
</evidence>
<keyword evidence="8" id="KW-0274">FAD</keyword>
<evidence type="ECO:0000313" key="15">
    <source>
        <dbReference type="EMBL" id="APZ91860.1"/>
    </source>
</evidence>
<dbReference type="InterPro" id="IPR036155">
    <property type="entry name" value="Crypto/Photolyase_N_sf"/>
</dbReference>
<dbReference type="Gene3D" id="1.25.40.80">
    <property type="match status" value="1"/>
</dbReference>
<evidence type="ECO:0000256" key="11">
    <source>
        <dbReference type="ARBA" id="ARBA00023239"/>
    </source>
</evidence>
<proteinExistence type="inferred from homology"/>
<sequence length="494" mass="56512">MAAVDELRIENCNQADVNSDGQYVVYWMIANRRLHYNFSLQRAVEWAVELKKPLLIFEALRCGYEWASVRLHRFVLQGMADNKAVASKAGVSYLPYVEPEHGDGSGLLKRIAKDACVVVTDDFPCFFLPRMVKAVADRLPVKLEAVDSNGIYPMRHTDRIFTRAFSFRNHLQKTLTPFLEDFPVRDPLSHKSLNKQDCIPKDVTKRWPPASDKLLSASADVLAEFPIDQTVGPAFLDGGEVAARKQTNAFVKKRLERYADDRNQPDDDPSSGLSPYLHFGHISAHEVFQKVAASEEWSTGDLNDVKKTKGSRSGWWGMSPAAESFLDELITWREIGYNACCHDKNYAEYDSLPDFAKTTLEEHADDEREFIYSHEEFQNAATHDEIWNAAQSQLVTEGRMHNYLRMLWGKKILEWTETPQQALDIMIDLNNRYAVDGRNPNSYSGIFWVLGRYDRAWGPERPVFGKIRFMSSDSTRKKLKLKGYLERYSPSDGD</sequence>
<keyword evidence="16" id="KW-1185">Reference proteome</keyword>
<gene>
    <name evidence="15" type="ORF">Fuma_01456</name>
</gene>
<keyword evidence="6" id="KW-0285">Flavoprotein</keyword>
<evidence type="ECO:0000256" key="5">
    <source>
        <dbReference type="ARBA" id="ARBA00014046"/>
    </source>
</evidence>
<dbReference type="AlphaFoldDB" id="A0A1P8WCS0"/>
<protein>
    <recommendedName>
        <fullName evidence="5">Deoxyribodipyrimidine photo-lyase</fullName>
        <ecNumber evidence="4">4.1.99.3</ecNumber>
    </recommendedName>
    <alternativeName>
        <fullName evidence="12">DNA photolyase</fullName>
    </alternativeName>
</protein>
<dbReference type="InterPro" id="IPR036134">
    <property type="entry name" value="Crypto/Photolyase_FAD-like_sf"/>
</dbReference>
<dbReference type="EC" id="4.1.99.3" evidence="4"/>
<comment type="cofactor">
    <cofactor evidence="2">
        <name>FAD</name>
        <dbReference type="ChEBI" id="CHEBI:57692"/>
    </cofactor>
</comment>
<keyword evidence="9" id="KW-0238">DNA-binding</keyword>
<dbReference type="SUPFAM" id="SSF48173">
    <property type="entry name" value="Cryptochrome/photolyase FAD-binding domain"/>
    <property type="match status" value="1"/>
</dbReference>
<dbReference type="PANTHER" id="PTHR10211:SF0">
    <property type="entry name" value="DEOXYRIBODIPYRIMIDINE PHOTO-LYASE"/>
    <property type="match status" value="1"/>
</dbReference>
<dbReference type="PROSITE" id="PS51645">
    <property type="entry name" value="PHR_CRY_ALPHA_BETA"/>
    <property type="match status" value="1"/>
</dbReference>
<dbReference type="GO" id="GO:0000719">
    <property type="term" value="P:photoreactive repair"/>
    <property type="evidence" value="ECO:0007669"/>
    <property type="project" value="TreeGrafter"/>
</dbReference>
<accession>A0A1P8WCS0</accession>
<dbReference type="PANTHER" id="PTHR10211">
    <property type="entry name" value="DEOXYRIBODIPYRIMIDINE PHOTOLYASE"/>
    <property type="match status" value="1"/>
</dbReference>
<keyword evidence="7" id="KW-0227">DNA damage</keyword>
<dbReference type="Gene3D" id="3.40.50.620">
    <property type="entry name" value="HUPs"/>
    <property type="match status" value="1"/>
</dbReference>
<dbReference type="InterPro" id="IPR052219">
    <property type="entry name" value="Photolyase_Class-2"/>
</dbReference>
<evidence type="ECO:0000256" key="3">
    <source>
        <dbReference type="ARBA" id="ARBA00006409"/>
    </source>
</evidence>
<dbReference type="InterPro" id="IPR014729">
    <property type="entry name" value="Rossmann-like_a/b/a_fold"/>
</dbReference>
<evidence type="ECO:0000256" key="2">
    <source>
        <dbReference type="ARBA" id="ARBA00001974"/>
    </source>
</evidence>
<dbReference type="GO" id="GO:0003904">
    <property type="term" value="F:deoxyribodipyrimidine photo-lyase activity"/>
    <property type="evidence" value="ECO:0007669"/>
    <property type="project" value="UniProtKB-EC"/>
</dbReference>
<evidence type="ECO:0000256" key="6">
    <source>
        <dbReference type="ARBA" id="ARBA00022630"/>
    </source>
</evidence>
<keyword evidence="10" id="KW-0234">DNA repair</keyword>
<evidence type="ECO:0000256" key="10">
    <source>
        <dbReference type="ARBA" id="ARBA00023204"/>
    </source>
</evidence>
<reference evidence="15 16" key="1">
    <citation type="journal article" date="2016" name="Front. Microbiol.">
        <title>Fuerstia marisgermanicae gen. nov., sp. nov., an Unusual Member of the Phylum Planctomycetes from the German Wadden Sea.</title>
        <authorList>
            <person name="Kohn T."/>
            <person name="Heuer A."/>
            <person name="Jogler M."/>
            <person name="Vollmers J."/>
            <person name="Boedeker C."/>
            <person name="Bunk B."/>
            <person name="Rast P."/>
            <person name="Borchert D."/>
            <person name="Glockner I."/>
            <person name="Freese H.M."/>
            <person name="Klenk H.P."/>
            <person name="Overmann J."/>
            <person name="Kaster A.K."/>
            <person name="Rohde M."/>
            <person name="Wiegand S."/>
            <person name="Jogler C."/>
        </authorList>
    </citation>
    <scope>NUCLEOTIDE SEQUENCE [LARGE SCALE GENOMIC DNA]</scope>
    <source>
        <strain evidence="15 16">NH11</strain>
    </source>
</reference>
<comment type="catalytic activity">
    <reaction evidence="13">
        <text>cyclobutadipyrimidine (in DNA) = 2 pyrimidine residues (in DNA).</text>
        <dbReference type="EC" id="4.1.99.3"/>
    </reaction>
</comment>
<dbReference type="SUPFAM" id="SSF52425">
    <property type="entry name" value="Cryptochrome/photolyase, N-terminal domain"/>
    <property type="match status" value="1"/>
</dbReference>
<organism evidence="15 16">
    <name type="scientific">Fuerstiella marisgermanici</name>
    <dbReference type="NCBI Taxonomy" id="1891926"/>
    <lineage>
        <taxon>Bacteria</taxon>
        <taxon>Pseudomonadati</taxon>
        <taxon>Planctomycetota</taxon>
        <taxon>Planctomycetia</taxon>
        <taxon>Planctomycetales</taxon>
        <taxon>Planctomycetaceae</taxon>
        <taxon>Fuerstiella</taxon>
    </lineage>
</organism>
<evidence type="ECO:0000256" key="7">
    <source>
        <dbReference type="ARBA" id="ARBA00022763"/>
    </source>
</evidence>
<name>A0A1P8WCS0_9PLAN</name>
<comment type="similarity">
    <text evidence="3">Belongs to the DNA photolyase class-2 family.</text>
</comment>
<feature type="domain" description="Photolyase/cryptochrome alpha/beta" evidence="14">
    <location>
        <begin position="22"/>
        <end position="154"/>
    </location>
</feature>
<dbReference type="STRING" id="1891926.Fuma_01456"/>
<dbReference type="Gene3D" id="1.10.579.10">
    <property type="entry name" value="DNA Cyclobutane Dipyrimidine Photolyase, subunit A, domain 3"/>
    <property type="match status" value="1"/>
</dbReference>
<dbReference type="KEGG" id="fmr:Fuma_01456"/>
<dbReference type="Proteomes" id="UP000187735">
    <property type="component" value="Chromosome"/>
</dbReference>
<dbReference type="EMBL" id="CP017641">
    <property type="protein sequence ID" value="APZ91860.1"/>
    <property type="molecule type" value="Genomic_DNA"/>
</dbReference>
<evidence type="ECO:0000256" key="8">
    <source>
        <dbReference type="ARBA" id="ARBA00022827"/>
    </source>
</evidence>
<dbReference type="FunFam" id="1.10.579.10:FF:000002">
    <property type="entry name" value="Deoxyribodipyrimidine photolyase"/>
    <property type="match status" value="1"/>
</dbReference>
<dbReference type="InterPro" id="IPR006050">
    <property type="entry name" value="DNA_photolyase_N"/>
</dbReference>
<evidence type="ECO:0000313" key="16">
    <source>
        <dbReference type="Proteomes" id="UP000187735"/>
    </source>
</evidence>
<evidence type="ECO:0000256" key="4">
    <source>
        <dbReference type="ARBA" id="ARBA00013149"/>
    </source>
</evidence>
<evidence type="ECO:0000256" key="9">
    <source>
        <dbReference type="ARBA" id="ARBA00023125"/>
    </source>
</evidence>